<sequence>MARAALFDVDGTLVDTNHLHVTTWWEAFRQAGHRVSTHAIHRAIGLGSDDLIAHLLGDGRDRDQDARISAGHKALYGTYAERLAPLDGARDLLHTLANRGWRIVLATSAGGRELAALRRAIDADDVIAGTASADDVAEGKPAPDPVLRALELAGAPAGEAVFVGDTVWDMEAAAKAGVRAVALLSGGIARADLEAAGAAAVYRDPADLLSHLDSSLLAQLERT</sequence>
<protein>
    <submittedName>
        <fullName evidence="1">HAD family hydrolase</fullName>
        <ecNumber evidence="1">3.-.-.-</ecNumber>
    </submittedName>
</protein>
<dbReference type="InterPro" id="IPR023198">
    <property type="entry name" value="PGP-like_dom2"/>
</dbReference>
<dbReference type="InterPro" id="IPR023214">
    <property type="entry name" value="HAD_sf"/>
</dbReference>
<dbReference type="SFLD" id="SFLDS00003">
    <property type="entry name" value="Haloacid_Dehalogenase"/>
    <property type="match status" value="1"/>
</dbReference>
<dbReference type="InterPro" id="IPR006439">
    <property type="entry name" value="HAD-SF_hydro_IA"/>
</dbReference>
<dbReference type="GO" id="GO:0016787">
    <property type="term" value="F:hydrolase activity"/>
    <property type="evidence" value="ECO:0007669"/>
    <property type="project" value="UniProtKB-KW"/>
</dbReference>
<dbReference type="NCBIfam" id="TIGR01549">
    <property type="entry name" value="HAD-SF-IA-v1"/>
    <property type="match status" value="1"/>
</dbReference>
<dbReference type="Gene3D" id="3.40.50.1000">
    <property type="entry name" value="HAD superfamily/HAD-like"/>
    <property type="match status" value="1"/>
</dbReference>
<dbReference type="InterPro" id="IPR050155">
    <property type="entry name" value="HAD-like_hydrolase_sf"/>
</dbReference>
<dbReference type="RefSeq" id="WP_381192864.1">
    <property type="nucleotide sequence ID" value="NZ_JBHSFE010000007.1"/>
</dbReference>
<evidence type="ECO:0000313" key="1">
    <source>
        <dbReference type="EMBL" id="MFC4607546.1"/>
    </source>
</evidence>
<reference evidence="2" key="1">
    <citation type="journal article" date="2019" name="Int. J. Syst. Evol. Microbiol.">
        <title>The Global Catalogue of Microorganisms (GCM) 10K type strain sequencing project: providing services to taxonomists for standard genome sequencing and annotation.</title>
        <authorList>
            <consortium name="The Broad Institute Genomics Platform"/>
            <consortium name="The Broad Institute Genome Sequencing Center for Infectious Disease"/>
            <person name="Wu L."/>
            <person name="Ma J."/>
        </authorList>
    </citation>
    <scope>NUCLEOTIDE SEQUENCE [LARGE SCALE GENOMIC DNA]</scope>
    <source>
        <strain evidence="2">CGMCC 4.7139</strain>
    </source>
</reference>
<dbReference type="Proteomes" id="UP001595993">
    <property type="component" value="Unassembled WGS sequence"/>
</dbReference>
<dbReference type="EMBL" id="JBHSFE010000007">
    <property type="protein sequence ID" value="MFC4607546.1"/>
    <property type="molecule type" value="Genomic_DNA"/>
</dbReference>
<keyword evidence="1" id="KW-0378">Hydrolase</keyword>
<dbReference type="SFLD" id="SFLDG01135">
    <property type="entry name" value="C1.5.6:_HAD__Beta-PGM__Phospha"/>
    <property type="match status" value="1"/>
</dbReference>
<dbReference type="Pfam" id="PF00702">
    <property type="entry name" value="Hydrolase"/>
    <property type="match status" value="1"/>
</dbReference>
<dbReference type="InterPro" id="IPR036412">
    <property type="entry name" value="HAD-like_sf"/>
</dbReference>
<keyword evidence="2" id="KW-1185">Reference proteome</keyword>
<accession>A0ABV9G3Z5</accession>
<dbReference type="Gene3D" id="1.10.150.240">
    <property type="entry name" value="Putative phosphatase, domain 2"/>
    <property type="match status" value="1"/>
</dbReference>
<proteinExistence type="predicted"/>
<name>A0ABV9G3Z5_9ACTN</name>
<dbReference type="SUPFAM" id="SSF56784">
    <property type="entry name" value="HAD-like"/>
    <property type="match status" value="1"/>
</dbReference>
<dbReference type="SFLD" id="SFLDG01129">
    <property type="entry name" value="C1.5:_HAD__Beta-PGM__Phosphata"/>
    <property type="match status" value="1"/>
</dbReference>
<evidence type="ECO:0000313" key="2">
    <source>
        <dbReference type="Proteomes" id="UP001595993"/>
    </source>
</evidence>
<dbReference type="NCBIfam" id="TIGR01509">
    <property type="entry name" value="HAD-SF-IA-v3"/>
    <property type="match status" value="1"/>
</dbReference>
<dbReference type="EC" id="3.-.-.-" evidence="1"/>
<dbReference type="PANTHER" id="PTHR43434">
    <property type="entry name" value="PHOSPHOGLYCOLATE PHOSPHATASE"/>
    <property type="match status" value="1"/>
</dbReference>
<comment type="caution">
    <text evidence="1">The sequence shown here is derived from an EMBL/GenBank/DDBJ whole genome shotgun (WGS) entry which is preliminary data.</text>
</comment>
<gene>
    <name evidence="1" type="ORF">ACFO9E_06920</name>
</gene>
<dbReference type="PANTHER" id="PTHR43434:SF16">
    <property type="entry name" value="BLL8046 PROTEIN"/>
    <property type="match status" value="1"/>
</dbReference>
<organism evidence="1 2">
    <name type="scientific">Streptomyces maoxianensis</name>
    <dbReference type="NCBI Taxonomy" id="1459942"/>
    <lineage>
        <taxon>Bacteria</taxon>
        <taxon>Bacillati</taxon>
        <taxon>Actinomycetota</taxon>
        <taxon>Actinomycetes</taxon>
        <taxon>Kitasatosporales</taxon>
        <taxon>Streptomycetaceae</taxon>
        <taxon>Streptomyces</taxon>
    </lineage>
</organism>